<dbReference type="InterPro" id="IPR012334">
    <property type="entry name" value="Pectin_lyas_fold"/>
</dbReference>
<protein>
    <recommendedName>
        <fullName evidence="10">DUF1565 domain-containing protein</fullName>
    </recommendedName>
</protein>
<feature type="non-terminal residue" evidence="11">
    <location>
        <position position="79"/>
    </location>
</feature>
<reference evidence="11" key="1">
    <citation type="submission" date="2018-05" db="EMBL/GenBank/DDBJ databases">
        <authorList>
            <person name="Lanie J.A."/>
            <person name="Ng W.-L."/>
            <person name="Kazmierczak K.M."/>
            <person name="Andrzejewski T.M."/>
            <person name="Davidsen T.M."/>
            <person name="Wayne K.J."/>
            <person name="Tettelin H."/>
            <person name="Glass J.I."/>
            <person name="Rusch D."/>
            <person name="Podicherti R."/>
            <person name="Tsui H.-C.T."/>
            <person name="Winkler M.E."/>
        </authorList>
    </citation>
    <scope>NUCLEOTIDE SEQUENCE</scope>
</reference>
<dbReference type="AlphaFoldDB" id="A0A382KCU4"/>
<comment type="similarity">
    <text evidence="8">Belongs to the polysaccharide lyase 9 family.</text>
</comment>
<keyword evidence="9" id="KW-0812">Transmembrane</keyword>
<evidence type="ECO:0000256" key="5">
    <source>
        <dbReference type="ARBA" id="ARBA00022729"/>
    </source>
</evidence>
<dbReference type="GO" id="GO:0046872">
    <property type="term" value="F:metal ion binding"/>
    <property type="evidence" value="ECO:0007669"/>
    <property type="project" value="UniProtKB-KW"/>
</dbReference>
<dbReference type="Pfam" id="PF07602">
    <property type="entry name" value="DUF1565"/>
    <property type="match status" value="1"/>
</dbReference>
<feature type="transmembrane region" description="Helical" evidence="9">
    <location>
        <begin position="16"/>
        <end position="35"/>
    </location>
</feature>
<dbReference type="InterPro" id="IPR052052">
    <property type="entry name" value="Polysaccharide_Lyase_9"/>
</dbReference>
<name>A0A382KCU4_9ZZZZ</name>
<sequence>VNKENGEMRANLNRKIFTLIIVVSISGLYGTEYYVSFDGNDKNPGTLIKPFRTIQKAVKSVKSGDICYIRGGRYDESIK</sequence>
<accession>A0A382KCU4</accession>
<feature type="domain" description="DUF1565" evidence="10">
    <location>
        <begin position="38"/>
        <end position="78"/>
    </location>
</feature>
<feature type="non-terminal residue" evidence="11">
    <location>
        <position position="1"/>
    </location>
</feature>
<gene>
    <name evidence="11" type="ORF">METZ01_LOCUS274269</name>
</gene>
<evidence type="ECO:0000256" key="7">
    <source>
        <dbReference type="ARBA" id="ARBA00023239"/>
    </source>
</evidence>
<evidence type="ECO:0000313" key="11">
    <source>
        <dbReference type="EMBL" id="SVC21415.1"/>
    </source>
</evidence>
<evidence type="ECO:0000256" key="6">
    <source>
        <dbReference type="ARBA" id="ARBA00022837"/>
    </source>
</evidence>
<proteinExistence type="inferred from homology"/>
<keyword evidence="5" id="KW-0732">Signal</keyword>
<keyword evidence="6" id="KW-0106">Calcium</keyword>
<keyword evidence="4" id="KW-0479">Metal-binding</keyword>
<dbReference type="SUPFAM" id="SSF51126">
    <property type="entry name" value="Pectin lyase-like"/>
    <property type="match status" value="1"/>
</dbReference>
<organism evidence="11">
    <name type="scientific">marine metagenome</name>
    <dbReference type="NCBI Taxonomy" id="408172"/>
    <lineage>
        <taxon>unclassified sequences</taxon>
        <taxon>metagenomes</taxon>
        <taxon>ecological metagenomes</taxon>
    </lineage>
</organism>
<dbReference type="Gene3D" id="2.160.20.10">
    <property type="entry name" value="Single-stranded right-handed beta-helix, Pectin lyase-like"/>
    <property type="match status" value="1"/>
</dbReference>
<evidence type="ECO:0000256" key="8">
    <source>
        <dbReference type="ARBA" id="ARBA00038263"/>
    </source>
</evidence>
<evidence type="ECO:0000256" key="9">
    <source>
        <dbReference type="SAM" id="Phobius"/>
    </source>
</evidence>
<dbReference type="GO" id="GO:0005576">
    <property type="term" value="C:extracellular region"/>
    <property type="evidence" value="ECO:0007669"/>
    <property type="project" value="UniProtKB-SubCell"/>
</dbReference>
<keyword evidence="9" id="KW-0472">Membrane</keyword>
<dbReference type="InterPro" id="IPR011459">
    <property type="entry name" value="DUF1565"/>
</dbReference>
<keyword evidence="9" id="KW-1133">Transmembrane helix</keyword>
<comment type="subcellular location">
    <subcellularLocation>
        <location evidence="2">Secreted</location>
    </subcellularLocation>
</comment>
<evidence type="ECO:0000256" key="1">
    <source>
        <dbReference type="ARBA" id="ARBA00001913"/>
    </source>
</evidence>
<evidence type="ECO:0000259" key="10">
    <source>
        <dbReference type="Pfam" id="PF07602"/>
    </source>
</evidence>
<keyword evidence="7" id="KW-0456">Lyase</keyword>
<evidence type="ECO:0000256" key="3">
    <source>
        <dbReference type="ARBA" id="ARBA00022525"/>
    </source>
</evidence>
<keyword evidence="3" id="KW-0964">Secreted</keyword>
<dbReference type="EMBL" id="UINC01079424">
    <property type="protein sequence ID" value="SVC21415.1"/>
    <property type="molecule type" value="Genomic_DNA"/>
</dbReference>
<comment type="cofactor">
    <cofactor evidence="1">
        <name>Ca(2+)</name>
        <dbReference type="ChEBI" id="CHEBI:29108"/>
    </cofactor>
</comment>
<dbReference type="InterPro" id="IPR011050">
    <property type="entry name" value="Pectin_lyase_fold/virulence"/>
</dbReference>
<dbReference type="PANTHER" id="PTHR40088">
    <property type="entry name" value="PECTATE LYASE (EUROFUNG)"/>
    <property type="match status" value="1"/>
</dbReference>
<evidence type="ECO:0000256" key="2">
    <source>
        <dbReference type="ARBA" id="ARBA00004613"/>
    </source>
</evidence>
<dbReference type="GO" id="GO:0016837">
    <property type="term" value="F:carbon-oxygen lyase activity, acting on polysaccharides"/>
    <property type="evidence" value="ECO:0007669"/>
    <property type="project" value="TreeGrafter"/>
</dbReference>
<evidence type="ECO:0000256" key="4">
    <source>
        <dbReference type="ARBA" id="ARBA00022723"/>
    </source>
</evidence>
<dbReference type="PANTHER" id="PTHR40088:SF1">
    <property type="entry name" value="PECTATE LYASE PEL9"/>
    <property type="match status" value="1"/>
</dbReference>